<organism evidence="1 2">
    <name type="scientific">Puccinia striiformis f. sp. tritici PST-78</name>
    <dbReference type="NCBI Taxonomy" id="1165861"/>
    <lineage>
        <taxon>Eukaryota</taxon>
        <taxon>Fungi</taxon>
        <taxon>Dikarya</taxon>
        <taxon>Basidiomycota</taxon>
        <taxon>Pucciniomycotina</taxon>
        <taxon>Pucciniomycetes</taxon>
        <taxon>Pucciniales</taxon>
        <taxon>Pucciniaceae</taxon>
        <taxon>Puccinia</taxon>
    </lineage>
</organism>
<evidence type="ECO:0000313" key="2">
    <source>
        <dbReference type="Proteomes" id="UP000054564"/>
    </source>
</evidence>
<protein>
    <submittedName>
        <fullName evidence="1">Uncharacterized protein</fullName>
    </submittedName>
</protein>
<dbReference type="Proteomes" id="UP000054564">
    <property type="component" value="Unassembled WGS sequence"/>
</dbReference>
<keyword evidence="2" id="KW-1185">Reference proteome</keyword>
<sequence length="71" mass="7973">MVELKKIQSILRDGTDQVPVTSADVHFLRGYKNNTLATYNAGVNKVLKYLKTIGVELSATWHMSQYLTCAQ</sequence>
<comment type="caution">
    <text evidence="1">The sequence shown here is derived from an EMBL/GenBank/DDBJ whole genome shotgun (WGS) entry which is preliminary data.</text>
</comment>
<gene>
    <name evidence="1" type="ORF">PSTG_15583</name>
</gene>
<dbReference type="AlphaFoldDB" id="A0A0L0UVE9"/>
<dbReference type="EMBL" id="AJIL01000226">
    <property type="protein sequence ID" value="KNE90980.1"/>
    <property type="molecule type" value="Genomic_DNA"/>
</dbReference>
<accession>A0A0L0UVE9</accession>
<name>A0A0L0UVE9_9BASI</name>
<reference evidence="2" key="1">
    <citation type="submission" date="2014-03" db="EMBL/GenBank/DDBJ databases">
        <title>The Genome Sequence of Puccinia striiformis f. sp. tritici PST-78.</title>
        <authorList>
            <consortium name="The Broad Institute Genome Sequencing Platform"/>
            <person name="Cuomo C."/>
            <person name="Hulbert S."/>
            <person name="Chen X."/>
            <person name="Walker B."/>
            <person name="Young S.K."/>
            <person name="Zeng Q."/>
            <person name="Gargeya S."/>
            <person name="Fitzgerald M."/>
            <person name="Haas B."/>
            <person name="Abouelleil A."/>
            <person name="Alvarado L."/>
            <person name="Arachchi H.M."/>
            <person name="Berlin A.M."/>
            <person name="Chapman S.B."/>
            <person name="Goldberg J."/>
            <person name="Griggs A."/>
            <person name="Gujja S."/>
            <person name="Hansen M."/>
            <person name="Howarth C."/>
            <person name="Imamovic A."/>
            <person name="Larimer J."/>
            <person name="McCowan C."/>
            <person name="Montmayeur A."/>
            <person name="Murphy C."/>
            <person name="Neiman D."/>
            <person name="Pearson M."/>
            <person name="Priest M."/>
            <person name="Roberts A."/>
            <person name="Saif S."/>
            <person name="Shea T."/>
            <person name="Sisk P."/>
            <person name="Sykes S."/>
            <person name="Wortman J."/>
            <person name="Nusbaum C."/>
            <person name="Birren B."/>
        </authorList>
    </citation>
    <scope>NUCLEOTIDE SEQUENCE [LARGE SCALE GENOMIC DNA]</scope>
    <source>
        <strain evidence="2">race PST-78</strain>
    </source>
</reference>
<evidence type="ECO:0000313" key="1">
    <source>
        <dbReference type="EMBL" id="KNE90980.1"/>
    </source>
</evidence>
<proteinExistence type="predicted"/>